<gene>
    <name evidence="1" type="ORF">COLO4_20896</name>
</gene>
<accession>A0A1R3IWA8</accession>
<dbReference type="AlphaFoldDB" id="A0A1R3IWA8"/>
<dbReference type="Proteomes" id="UP000187203">
    <property type="component" value="Unassembled WGS sequence"/>
</dbReference>
<protein>
    <submittedName>
        <fullName evidence="1">Leucine-rich repeat receptor-like protein kinase</fullName>
    </submittedName>
</protein>
<proteinExistence type="predicted"/>
<evidence type="ECO:0000313" key="1">
    <source>
        <dbReference type="EMBL" id="OMO86861.1"/>
    </source>
</evidence>
<keyword evidence="2" id="KW-1185">Reference proteome</keyword>
<comment type="caution">
    <text evidence="1">The sequence shown here is derived from an EMBL/GenBank/DDBJ whole genome shotgun (WGS) entry which is preliminary data.</text>
</comment>
<organism evidence="1 2">
    <name type="scientific">Corchorus olitorius</name>
    <dbReference type="NCBI Taxonomy" id="93759"/>
    <lineage>
        <taxon>Eukaryota</taxon>
        <taxon>Viridiplantae</taxon>
        <taxon>Streptophyta</taxon>
        <taxon>Embryophyta</taxon>
        <taxon>Tracheophyta</taxon>
        <taxon>Spermatophyta</taxon>
        <taxon>Magnoliopsida</taxon>
        <taxon>eudicotyledons</taxon>
        <taxon>Gunneridae</taxon>
        <taxon>Pentapetalae</taxon>
        <taxon>rosids</taxon>
        <taxon>malvids</taxon>
        <taxon>Malvales</taxon>
        <taxon>Malvaceae</taxon>
        <taxon>Grewioideae</taxon>
        <taxon>Apeibeae</taxon>
        <taxon>Corchorus</taxon>
    </lineage>
</organism>
<name>A0A1R3IWA8_9ROSI</name>
<sequence length="99" mass="10810">MSSFSGGALLPSKVPLEMQAISLEIPVTVIRLTHLLMLRIEGNRCSRLVFALFGSPMEICKSIESDSSKPRSDEVLASPLMLGRTPTIVASFPELISRH</sequence>
<reference evidence="2" key="1">
    <citation type="submission" date="2013-09" db="EMBL/GenBank/DDBJ databases">
        <title>Corchorus olitorius genome sequencing.</title>
        <authorList>
            <person name="Alam M."/>
            <person name="Haque M.S."/>
            <person name="Islam M.S."/>
            <person name="Emdad E.M."/>
            <person name="Islam M.M."/>
            <person name="Ahmed B."/>
            <person name="Halim A."/>
            <person name="Hossen Q.M.M."/>
            <person name="Hossain M.Z."/>
            <person name="Ahmed R."/>
            <person name="Khan M.M."/>
            <person name="Islam R."/>
            <person name="Rashid M.M."/>
            <person name="Khan S.A."/>
            <person name="Rahman M.S."/>
            <person name="Alam M."/>
            <person name="Yahiya A.S."/>
            <person name="Khan M.S."/>
            <person name="Azam M.S."/>
            <person name="Haque T."/>
            <person name="Lashkar M.Z.H."/>
            <person name="Akhand A.I."/>
            <person name="Morshed G."/>
            <person name="Roy S."/>
            <person name="Uddin K.S."/>
            <person name="Rabeya T."/>
            <person name="Hossain A.S."/>
            <person name="Chowdhury A."/>
            <person name="Snigdha A.R."/>
            <person name="Mortoza M.S."/>
            <person name="Matin S.A."/>
            <person name="Hoque S.M.E."/>
            <person name="Islam M.K."/>
            <person name="Roy D.K."/>
            <person name="Haider R."/>
            <person name="Moosa M.M."/>
            <person name="Elias S.M."/>
            <person name="Hasan A.M."/>
            <person name="Jahan S."/>
            <person name="Shafiuddin M."/>
            <person name="Mahmood N."/>
            <person name="Shommy N.S."/>
        </authorList>
    </citation>
    <scope>NUCLEOTIDE SEQUENCE [LARGE SCALE GENOMIC DNA]</scope>
    <source>
        <strain evidence="2">cv. O-4</strain>
    </source>
</reference>
<dbReference type="EMBL" id="AWUE01017498">
    <property type="protein sequence ID" value="OMO86861.1"/>
    <property type="molecule type" value="Genomic_DNA"/>
</dbReference>
<keyword evidence="1" id="KW-0808">Transferase</keyword>
<dbReference type="STRING" id="93759.A0A1R3IWA8"/>
<evidence type="ECO:0000313" key="2">
    <source>
        <dbReference type="Proteomes" id="UP000187203"/>
    </source>
</evidence>
<dbReference type="GO" id="GO:0016301">
    <property type="term" value="F:kinase activity"/>
    <property type="evidence" value="ECO:0007669"/>
    <property type="project" value="UniProtKB-KW"/>
</dbReference>
<keyword evidence="1" id="KW-0418">Kinase</keyword>
<keyword evidence="1" id="KW-0675">Receptor</keyword>